<dbReference type="STRING" id="395493.BegalDRAFT_1961"/>
<keyword evidence="1" id="KW-0378">Hydrolase</keyword>
<dbReference type="CDD" id="cd06225">
    <property type="entry name" value="HAMP"/>
    <property type="match status" value="1"/>
</dbReference>
<keyword evidence="3" id="KW-0812">Transmembrane</keyword>
<feature type="transmembrane region" description="Helical" evidence="3">
    <location>
        <begin position="7"/>
        <end position="31"/>
    </location>
</feature>
<dbReference type="RefSeq" id="WP_002686085.1">
    <property type="nucleotide sequence ID" value="NZ_JH600070.1"/>
</dbReference>
<dbReference type="eggNOG" id="COG2208">
    <property type="taxonomic scope" value="Bacteria"/>
</dbReference>
<evidence type="ECO:0000256" key="3">
    <source>
        <dbReference type="SAM" id="Phobius"/>
    </source>
</evidence>
<dbReference type="Pfam" id="PF07228">
    <property type="entry name" value="SpoIIE"/>
    <property type="match status" value="1"/>
</dbReference>
<dbReference type="SUPFAM" id="SSF81606">
    <property type="entry name" value="PP2C-like"/>
    <property type="match status" value="1"/>
</dbReference>
<sequence>MKIKKKLILTFIVLKIVPLIIIAFIATYSVYQLGNTFTKNGQALLTKTESVIQETASSTIADSIYALDQKSQVTQEQTTIRIAHNVAEFLYERDNDLLTLASLPINQNTLTQFQRLNTRDITVHGTYHFDNELKKWVTDTTPVIAENPITTKDILEENKRAFHKKNLPTFKKQRIPLYKEISFYNLQGQEQYKASSIDTHLKDISQRNQTYLKAETYYQEAQSLKQGEIYVSDVIGEYRRSPINGIFSPESAKAAGIAFEPEKYAYAGIENPVGKPFEGIIRFVTPVYDNNEKIGYLTLALDHRHLSEFTDYIMPDDRILSDISDASAGNYAFMWDYLGRCITHARDYFIVGFNAETGERVPPWITIETRQEWQQSGISSLNDFLATYPPFKNQSTQQTLDEEQKHRGEIALDCRYLNKAPQCHGWSQITEQGGYGSFIISWAGVLKFTTAASIPYFTGKYGKSARGFGFITIGANLDEFHKDATGIEKNIHTVLEQQSKTMQTFIETHEDKAIQQVHQTAFEVGLIAIILLGMVIVAAIMIANNFTQKIYQLILGAQAFANNHLGYRIPVQEDDEFGQLAIAFNNMSDQIQDLVVELEIKIEERTIELTAANAEITQLNQQLKQENTRMGAELAVTQKLQAMLTPKLVELAQIKELDVAGFMEPCHEVGGDYYDVLTHEEGLKIGVGDVTGHGLESGVVMLMLQTAIRTLVEHQESDPIKFINTINRTIYHNVKRMGSEQMSTLLLADYKQGILTVSGQHEEVIIVRADGTLETIDTLDLGFPIGLEENIESFVEKHPITLFKDDIVIFYTDGITEAENIQGEFYGTTRLAELVREVRQLSAVDICQCIVDDVKKHIAEHRVFDDITLLVMKHK</sequence>
<dbReference type="SUPFAM" id="SSF158472">
    <property type="entry name" value="HAMP domain-like"/>
    <property type="match status" value="1"/>
</dbReference>
<dbReference type="InterPro" id="IPR001932">
    <property type="entry name" value="PPM-type_phosphatase-like_dom"/>
</dbReference>
<evidence type="ECO:0000259" key="4">
    <source>
        <dbReference type="PROSITE" id="PS50885"/>
    </source>
</evidence>
<dbReference type="InterPro" id="IPR003660">
    <property type="entry name" value="HAMP_dom"/>
</dbReference>
<feature type="transmembrane region" description="Helical" evidence="3">
    <location>
        <begin position="524"/>
        <end position="543"/>
    </location>
</feature>
<dbReference type="AlphaFoldDB" id="I3CGT8"/>
<keyword evidence="3" id="KW-1133">Transmembrane helix</keyword>
<dbReference type="HOGENOM" id="CLU_328378_0_0_6"/>
<protein>
    <submittedName>
        <fullName evidence="5">Serine phosphatase RsbU, regulator of sigma subunit</fullName>
    </submittedName>
</protein>
<dbReference type="EMBL" id="JH600070">
    <property type="protein sequence ID" value="EIJ42831.1"/>
    <property type="molecule type" value="Genomic_DNA"/>
</dbReference>
<keyword evidence="2" id="KW-0175">Coiled coil</keyword>
<dbReference type="PANTHER" id="PTHR43156:SF2">
    <property type="entry name" value="STAGE II SPORULATION PROTEIN E"/>
    <property type="match status" value="1"/>
</dbReference>
<feature type="domain" description="HAMP" evidence="4">
    <location>
        <begin position="544"/>
        <end position="596"/>
    </location>
</feature>
<dbReference type="PANTHER" id="PTHR43156">
    <property type="entry name" value="STAGE II SPORULATION PROTEIN E-RELATED"/>
    <property type="match status" value="1"/>
</dbReference>
<dbReference type="Gene3D" id="6.10.340.10">
    <property type="match status" value="1"/>
</dbReference>
<evidence type="ECO:0000256" key="2">
    <source>
        <dbReference type="SAM" id="Coils"/>
    </source>
</evidence>
<gene>
    <name evidence="5" type="ORF">BegalDRAFT_1961</name>
</gene>
<accession>I3CGT8</accession>
<proteinExistence type="predicted"/>
<dbReference type="InterPro" id="IPR029151">
    <property type="entry name" value="Sensor-like_sf"/>
</dbReference>
<dbReference type="GO" id="GO:0016020">
    <property type="term" value="C:membrane"/>
    <property type="evidence" value="ECO:0007669"/>
    <property type="project" value="InterPro"/>
</dbReference>
<dbReference type="SMART" id="SM00331">
    <property type="entry name" value="PP2C_SIG"/>
    <property type="match status" value="1"/>
</dbReference>
<dbReference type="Pfam" id="PF00672">
    <property type="entry name" value="HAMP"/>
    <property type="match status" value="1"/>
</dbReference>
<dbReference type="InterPro" id="IPR052016">
    <property type="entry name" value="Bact_Sigma-Reg"/>
</dbReference>
<dbReference type="eggNOG" id="COG2205">
    <property type="taxonomic scope" value="Bacteria"/>
</dbReference>
<dbReference type="Gene3D" id="3.60.40.10">
    <property type="entry name" value="PPM-type phosphatase domain"/>
    <property type="match status" value="1"/>
</dbReference>
<evidence type="ECO:0000256" key="1">
    <source>
        <dbReference type="ARBA" id="ARBA00022801"/>
    </source>
</evidence>
<evidence type="ECO:0000313" key="6">
    <source>
        <dbReference type="Proteomes" id="UP000005744"/>
    </source>
</evidence>
<feature type="coiled-coil region" evidence="2">
    <location>
        <begin position="595"/>
        <end position="633"/>
    </location>
</feature>
<keyword evidence="3" id="KW-0472">Membrane</keyword>
<dbReference type="Gene3D" id="3.30.450.20">
    <property type="entry name" value="PAS domain"/>
    <property type="match status" value="1"/>
</dbReference>
<keyword evidence="6" id="KW-1185">Reference proteome</keyword>
<reference evidence="5 6" key="1">
    <citation type="submission" date="2011-11" db="EMBL/GenBank/DDBJ databases">
        <title>Improved High-Quality Draft sequence of Beggiatoa alba B18lD.</title>
        <authorList>
            <consortium name="US DOE Joint Genome Institute"/>
            <person name="Lucas S."/>
            <person name="Han J."/>
            <person name="Lapidus A."/>
            <person name="Cheng J.-F."/>
            <person name="Goodwin L."/>
            <person name="Pitluck S."/>
            <person name="Peters L."/>
            <person name="Mikhailova N."/>
            <person name="Held B."/>
            <person name="Detter J.C."/>
            <person name="Han C."/>
            <person name="Tapia R."/>
            <person name="Land M."/>
            <person name="Hauser L."/>
            <person name="Kyrpides N."/>
            <person name="Ivanova N."/>
            <person name="Pagani I."/>
            <person name="Samuel K."/>
            <person name="Teske A."/>
            <person name="Mueller J."/>
            <person name="Woyke T."/>
        </authorList>
    </citation>
    <scope>NUCLEOTIDE SEQUENCE [LARGE SCALE GENOMIC DNA]</scope>
    <source>
        <strain evidence="5 6">B18LD</strain>
    </source>
</reference>
<dbReference type="SMART" id="SM00304">
    <property type="entry name" value="HAMP"/>
    <property type="match status" value="1"/>
</dbReference>
<dbReference type="OrthoDB" id="9802500at2"/>
<organism evidence="5 6">
    <name type="scientific">Beggiatoa alba B18LD</name>
    <dbReference type="NCBI Taxonomy" id="395493"/>
    <lineage>
        <taxon>Bacteria</taxon>
        <taxon>Pseudomonadati</taxon>
        <taxon>Pseudomonadota</taxon>
        <taxon>Gammaproteobacteria</taxon>
        <taxon>Thiotrichales</taxon>
        <taxon>Thiotrichaceae</taxon>
        <taxon>Beggiatoa</taxon>
    </lineage>
</organism>
<dbReference type="GO" id="GO:0016791">
    <property type="term" value="F:phosphatase activity"/>
    <property type="evidence" value="ECO:0007669"/>
    <property type="project" value="TreeGrafter"/>
</dbReference>
<evidence type="ECO:0000313" key="5">
    <source>
        <dbReference type="EMBL" id="EIJ42831.1"/>
    </source>
</evidence>
<dbReference type="GO" id="GO:0007165">
    <property type="term" value="P:signal transduction"/>
    <property type="evidence" value="ECO:0007669"/>
    <property type="project" value="InterPro"/>
</dbReference>
<dbReference type="InterPro" id="IPR036457">
    <property type="entry name" value="PPM-type-like_dom_sf"/>
</dbReference>
<dbReference type="SUPFAM" id="SSF103190">
    <property type="entry name" value="Sensory domain-like"/>
    <property type="match status" value="1"/>
</dbReference>
<dbReference type="Proteomes" id="UP000005744">
    <property type="component" value="Unassembled WGS sequence"/>
</dbReference>
<name>I3CGT8_9GAMM</name>
<dbReference type="PROSITE" id="PS50885">
    <property type="entry name" value="HAMP"/>
    <property type="match status" value="1"/>
</dbReference>